<name>A0A644YBF8_9ZZZZ</name>
<evidence type="ECO:0000313" key="1">
    <source>
        <dbReference type="EMBL" id="MPM25952.1"/>
    </source>
</evidence>
<gene>
    <name evidence="1" type="ORF">SDC9_72453</name>
</gene>
<organism evidence="1">
    <name type="scientific">bioreactor metagenome</name>
    <dbReference type="NCBI Taxonomy" id="1076179"/>
    <lineage>
        <taxon>unclassified sequences</taxon>
        <taxon>metagenomes</taxon>
        <taxon>ecological metagenomes</taxon>
    </lineage>
</organism>
<reference evidence="1" key="1">
    <citation type="submission" date="2019-08" db="EMBL/GenBank/DDBJ databases">
        <authorList>
            <person name="Kucharzyk K."/>
            <person name="Murdoch R.W."/>
            <person name="Higgins S."/>
            <person name="Loffler F."/>
        </authorList>
    </citation>
    <scope>NUCLEOTIDE SEQUENCE</scope>
</reference>
<dbReference type="AlphaFoldDB" id="A0A644YBF8"/>
<proteinExistence type="predicted"/>
<comment type="caution">
    <text evidence="1">The sequence shown here is derived from an EMBL/GenBank/DDBJ whole genome shotgun (WGS) entry which is preliminary data.</text>
</comment>
<sequence length="198" mass="21680">MRDHARVVDPVRRAQPGAVIEHGRRDRPLLFFDPRHPPSGVQFTSGLQQQFPRRQVENPGLKNNAVPFSGLPEDLIIPTGFQRVRIAEFRIDALFGARKMRLRSGHEKMMAAGGINTAAQWRSPHPVIEEPRKAVGVGDGLPAVDPAIGRSAAEQFFRLDQRHAGAAFGGAERRRDAAGAAAGDDDVKFPIHSVNAFS</sequence>
<protein>
    <submittedName>
        <fullName evidence="1">Uncharacterized protein</fullName>
    </submittedName>
</protein>
<dbReference type="EMBL" id="VSSQ01004615">
    <property type="protein sequence ID" value="MPM25952.1"/>
    <property type="molecule type" value="Genomic_DNA"/>
</dbReference>
<accession>A0A644YBF8</accession>